<keyword evidence="2" id="KW-0472">Membrane</keyword>
<feature type="transmembrane region" description="Helical" evidence="2">
    <location>
        <begin position="135"/>
        <end position="152"/>
    </location>
</feature>
<dbReference type="AlphaFoldDB" id="A0A2S4M7U4"/>
<feature type="compositionally biased region" description="Polar residues" evidence="1">
    <location>
        <begin position="858"/>
        <end position="869"/>
    </location>
</feature>
<dbReference type="Proteomes" id="UP000236919">
    <property type="component" value="Unassembled WGS sequence"/>
</dbReference>
<keyword evidence="4" id="KW-1185">Reference proteome</keyword>
<feature type="transmembrane region" description="Helical" evidence="2">
    <location>
        <begin position="411"/>
        <end position="431"/>
    </location>
</feature>
<evidence type="ECO:0000256" key="2">
    <source>
        <dbReference type="SAM" id="Phobius"/>
    </source>
</evidence>
<gene>
    <name evidence="3" type="ORF">CYD53_10861</name>
</gene>
<feature type="region of interest" description="Disordered" evidence="1">
    <location>
        <begin position="849"/>
        <end position="869"/>
    </location>
</feature>
<protein>
    <recommendedName>
        <fullName evidence="5">YfhO family protein</fullName>
    </recommendedName>
</protein>
<comment type="caution">
    <text evidence="3">The sequence shown here is derived from an EMBL/GenBank/DDBJ whole genome shotgun (WGS) entry which is preliminary data.</text>
</comment>
<dbReference type="PANTHER" id="PTHR38454:SF1">
    <property type="entry name" value="INTEGRAL MEMBRANE PROTEIN"/>
    <property type="match status" value="1"/>
</dbReference>
<dbReference type="EMBL" id="PQFZ01000008">
    <property type="protein sequence ID" value="POR50813.1"/>
    <property type="molecule type" value="Genomic_DNA"/>
</dbReference>
<keyword evidence="2" id="KW-0812">Transmembrane</keyword>
<name>A0A2S4M7U4_9HYPH</name>
<sequence>MDSASALLNANASGLGDGLKQSQVDLLKPISVGDLLTNFAGTSSGYRPAAVAFVLTWIALCWPWLSGQWTIPFDAKAHFQAQIQFLAQALHSQQSPFWTPSVFGGSPQIADPQSLIFSPAILLALLSPSPSFREVDAYILLHLLAGGLALLMHFRDRKWHPAGGVLAAIVFAFGASASWRVQHVGQIASLSYFAIAFWLTSRMLLRNSTINGVLAGCAASQMVIEPDQVALLGSYVLIAMVLAHWMSGGWLAIRSSFVPIMAGGLAGSLIISLPLLWTWLFAEASTRPEVDFVEAAHGSLHPASLLTAFVADLFGARDPSVQFWGPASASWKDKGIYLSQNMGQIYLGALPMLLIIAPGLTRGWVWDKPVRSTTTLLVFMVLFALGWYTPFFQAFYDYLPGVKVFRRPADATFLFGALGAVVSGYVLHRLLTTEKMGSHKRDLLVSACLVGAAVALGLVISSDKGHLTDAWWPSISAVSWFGASILLIGIMLRWRTTTAPLVSVLAVASVVGADLGSNNGINESTALPPKLYDVLRTETRNETVRKLKQLLSQPIGSPRRDRVELLGLGFEWPNAGLVHGFDHTLGYNPLRLADFSEAVGTQDTIAEPNQRKFTPLFPSYRCRLADLLGLRYIASPVPITQIDGALREGDLKLVARTQEGYIYENPRALPRVQFVGGWQLADFDGMKATGRWPDVDPHQVVLLEAEPQGAPPEEALAARAGVTLSRYENTEVEIDVTATQAGFIVLNDIWHPWWRAEVDGVETQILKANVLFRAVQVPVGSHKIKFSFRPVEGALAELRDRVFPQEADEGVPLKPEILEQIIADGPSGRIPLSLPGLSSAARDALNLGKSDRFVEPRPQSSATGTAKAW</sequence>
<feature type="transmembrane region" description="Helical" evidence="2">
    <location>
        <begin position="377"/>
        <end position="396"/>
    </location>
</feature>
<organism evidence="3 4">
    <name type="scientific">Bosea psychrotolerans</name>
    <dbReference type="NCBI Taxonomy" id="1871628"/>
    <lineage>
        <taxon>Bacteria</taxon>
        <taxon>Pseudomonadati</taxon>
        <taxon>Pseudomonadota</taxon>
        <taxon>Alphaproteobacteria</taxon>
        <taxon>Hyphomicrobiales</taxon>
        <taxon>Boseaceae</taxon>
        <taxon>Bosea</taxon>
    </lineage>
</organism>
<proteinExistence type="predicted"/>
<evidence type="ECO:0000313" key="3">
    <source>
        <dbReference type="EMBL" id="POR50813.1"/>
    </source>
</evidence>
<feature type="transmembrane region" description="Helical" evidence="2">
    <location>
        <begin position="345"/>
        <end position="365"/>
    </location>
</feature>
<feature type="transmembrane region" description="Helical" evidence="2">
    <location>
        <begin position="472"/>
        <end position="492"/>
    </location>
</feature>
<accession>A0A2S4M7U4</accession>
<evidence type="ECO:0000256" key="1">
    <source>
        <dbReference type="SAM" id="MobiDB-lite"/>
    </source>
</evidence>
<dbReference type="InterPro" id="IPR018580">
    <property type="entry name" value="Uncharacterised_YfhO"/>
</dbReference>
<evidence type="ECO:0000313" key="4">
    <source>
        <dbReference type="Proteomes" id="UP000236919"/>
    </source>
</evidence>
<evidence type="ECO:0008006" key="5">
    <source>
        <dbReference type="Google" id="ProtNLM"/>
    </source>
</evidence>
<dbReference type="PANTHER" id="PTHR38454">
    <property type="entry name" value="INTEGRAL MEMBRANE PROTEIN-RELATED"/>
    <property type="match status" value="1"/>
</dbReference>
<keyword evidence="2" id="KW-1133">Transmembrane helix</keyword>
<feature type="transmembrane region" description="Helical" evidence="2">
    <location>
        <begin position="230"/>
        <end position="253"/>
    </location>
</feature>
<reference evidence="3 4" key="1">
    <citation type="submission" date="2018-01" db="EMBL/GenBank/DDBJ databases">
        <title>Genomic Encyclopedia of Type Strains, Phase III (KMG-III): the genomes of soil and plant-associated and newly described type strains.</title>
        <authorList>
            <person name="Whitman W."/>
        </authorList>
    </citation>
    <scope>NUCLEOTIDE SEQUENCE [LARGE SCALE GENOMIC DNA]</scope>
    <source>
        <strain evidence="3 4">1131</strain>
    </source>
</reference>
<feature type="transmembrane region" description="Helical" evidence="2">
    <location>
        <begin position="45"/>
        <end position="65"/>
    </location>
</feature>
<feature type="transmembrane region" description="Helical" evidence="2">
    <location>
        <begin position="159"/>
        <end position="177"/>
    </location>
</feature>
<feature type="transmembrane region" description="Helical" evidence="2">
    <location>
        <begin position="260"/>
        <end position="282"/>
    </location>
</feature>
<feature type="transmembrane region" description="Helical" evidence="2">
    <location>
        <begin position="443"/>
        <end position="460"/>
    </location>
</feature>